<dbReference type="PANTHER" id="PTHR47992">
    <property type="entry name" value="PROTEIN PHOSPHATASE"/>
    <property type="match status" value="1"/>
</dbReference>
<evidence type="ECO:0000256" key="3">
    <source>
        <dbReference type="ARBA" id="ARBA00013081"/>
    </source>
</evidence>
<dbReference type="InterPro" id="IPR000222">
    <property type="entry name" value="PP2C_BS"/>
</dbReference>
<dbReference type="SMART" id="SM00332">
    <property type="entry name" value="PP2Cc"/>
    <property type="match status" value="1"/>
</dbReference>
<keyword evidence="5 9" id="KW-0378">Hydrolase</keyword>
<name>A0ABR2YKH0_9CHLO</name>
<comment type="similarity">
    <text evidence="9">Belongs to the PP2C family.</text>
</comment>
<protein>
    <recommendedName>
        <fullName evidence="3">protein-serine/threonine phosphatase</fullName>
        <ecNumber evidence="3">3.1.3.16</ecNumber>
    </recommendedName>
</protein>
<keyword evidence="8" id="KW-0464">Manganese</keyword>
<comment type="caution">
    <text evidence="11">The sequence shown here is derived from an EMBL/GenBank/DDBJ whole genome shotgun (WGS) entry which is preliminary data.</text>
</comment>
<keyword evidence="6" id="KW-0460">Magnesium</keyword>
<keyword evidence="4" id="KW-0479">Metal-binding</keyword>
<keyword evidence="7 9" id="KW-0904">Protein phosphatase</keyword>
<evidence type="ECO:0000313" key="11">
    <source>
        <dbReference type="EMBL" id="KAK9907370.1"/>
    </source>
</evidence>
<gene>
    <name evidence="11" type="ORF">WJX75_002365</name>
</gene>
<proteinExistence type="inferred from homology"/>
<evidence type="ECO:0000313" key="12">
    <source>
        <dbReference type="Proteomes" id="UP001491310"/>
    </source>
</evidence>
<evidence type="ECO:0000256" key="9">
    <source>
        <dbReference type="RuleBase" id="RU003465"/>
    </source>
</evidence>
<comment type="cofactor">
    <cofactor evidence="2">
        <name>Mg(2+)</name>
        <dbReference type="ChEBI" id="CHEBI:18420"/>
    </cofactor>
</comment>
<feature type="domain" description="PPM-type phosphatase" evidence="10">
    <location>
        <begin position="24"/>
        <end position="315"/>
    </location>
</feature>
<dbReference type="PROSITE" id="PS01032">
    <property type="entry name" value="PPM_1"/>
    <property type="match status" value="1"/>
</dbReference>
<evidence type="ECO:0000256" key="7">
    <source>
        <dbReference type="ARBA" id="ARBA00022912"/>
    </source>
</evidence>
<evidence type="ECO:0000259" key="10">
    <source>
        <dbReference type="PROSITE" id="PS51746"/>
    </source>
</evidence>
<dbReference type="PROSITE" id="PS51746">
    <property type="entry name" value="PPM_2"/>
    <property type="match status" value="1"/>
</dbReference>
<dbReference type="EMBL" id="JALJOT010000009">
    <property type="protein sequence ID" value="KAK9907370.1"/>
    <property type="molecule type" value="Genomic_DNA"/>
</dbReference>
<evidence type="ECO:0000256" key="5">
    <source>
        <dbReference type="ARBA" id="ARBA00022801"/>
    </source>
</evidence>
<dbReference type="SUPFAM" id="SSF81606">
    <property type="entry name" value="PP2C-like"/>
    <property type="match status" value="1"/>
</dbReference>
<dbReference type="InterPro" id="IPR036457">
    <property type="entry name" value="PPM-type-like_dom_sf"/>
</dbReference>
<dbReference type="Pfam" id="PF00481">
    <property type="entry name" value="PP2C"/>
    <property type="match status" value="1"/>
</dbReference>
<sequence length="326" mass="35865">MGCFFSKHPSSGKVVLEKAGLALRYAFVSQRGYYPEDLNKDNQDAVCVYRRYGGNPDQLFFGVFDGHGQQGTSCAQFAKDQVPSMLLSSPRFSTDPVKAFREAMVECNEQLHASSIEDGLSGTTAIACLVRGQTIYVANVGDSRAVLAERVDGELIATPLSHDHTPFRKDECERVKKFGARIMTLDQLEGVKDPAVQCWSTEEEDDGDPPRLWAPNALYPGTAFTRSIGDSLAEQLGVTAEPEVATWTLSGDKTPLLVIASDGVFEFLRNEEVIKLASKYDDPQESAIALVAEAYRLWLEVETRTDDITAIVIRIEELDRNGEVGS</sequence>
<keyword evidence="12" id="KW-1185">Reference proteome</keyword>
<dbReference type="InterPro" id="IPR001932">
    <property type="entry name" value="PPM-type_phosphatase-like_dom"/>
</dbReference>
<dbReference type="Proteomes" id="UP001491310">
    <property type="component" value="Unassembled WGS sequence"/>
</dbReference>
<dbReference type="InterPro" id="IPR015655">
    <property type="entry name" value="PP2C"/>
</dbReference>
<evidence type="ECO:0000256" key="4">
    <source>
        <dbReference type="ARBA" id="ARBA00022723"/>
    </source>
</evidence>
<accession>A0ABR2YKH0</accession>
<reference evidence="11 12" key="1">
    <citation type="journal article" date="2024" name="Nat. Commun.">
        <title>Phylogenomics reveals the evolutionary origins of lichenization in chlorophyte algae.</title>
        <authorList>
            <person name="Puginier C."/>
            <person name="Libourel C."/>
            <person name="Otte J."/>
            <person name="Skaloud P."/>
            <person name="Haon M."/>
            <person name="Grisel S."/>
            <person name="Petersen M."/>
            <person name="Berrin J.G."/>
            <person name="Delaux P.M."/>
            <person name="Dal Grande F."/>
            <person name="Keller J."/>
        </authorList>
    </citation>
    <scope>NUCLEOTIDE SEQUENCE [LARGE SCALE GENOMIC DNA]</scope>
    <source>
        <strain evidence="11 12">SAG 216-7</strain>
    </source>
</reference>
<organism evidence="11 12">
    <name type="scientific">Coccomyxa subellipsoidea</name>
    <dbReference type="NCBI Taxonomy" id="248742"/>
    <lineage>
        <taxon>Eukaryota</taxon>
        <taxon>Viridiplantae</taxon>
        <taxon>Chlorophyta</taxon>
        <taxon>core chlorophytes</taxon>
        <taxon>Trebouxiophyceae</taxon>
        <taxon>Trebouxiophyceae incertae sedis</taxon>
        <taxon>Coccomyxaceae</taxon>
        <taxon>Coccomyxa</taxon>
    </lineage>
</organism>
<dbReference type="CDD" id="cd00143">
    <property type="entry name" value="PP2Cc"/>
    <property type="match status" value="1"/>
</dbReference>
<dbReference type="EC" id="3.1.3.16" evidence="3"/>
<evidence type="ECO:0000256" key="6">
    <source>
        <dbReference type="ARBA" id="ARBA00022842"/>
    </source>
</evidence>
<dbReference type="SMART" id="SM00331">
    <property type="entry name" value="PP2C_SIG"/>
    <property type="match status" value="1"/>
</dbReference>
<comment type="cofactor">
    <cofactor evidence="1">
        <name>Mn(2+)</name>
        <dbReference type="ChEBI" id="CHEBI:29035"/>
    </cofactor>
</comment>
<evidence type="ECO:0000256" key="8">
    <source>
        <dbReference type="ARBA" id="ARBA00023211"/>
    </source>
</evidence>
<evidence type="ECO:0000256" key="1">
    <source>
        <dbReference type="ARBA" id="ARBA00001936"/>
    </source>
</evidence>
<dbReference type="Gene3D" id="3.60.40.10">
    <property type="entry name" value="PPM-type phosphatase domain"/>
    <property type="match status" value="1"/>
</dbReference>
<evidence type="ECO:0000256" key="2">
    <source>
        <dbReference type="ARBA" id="ARBA00001946"/>
    </source>
</evidence>